<dbReference type="EMBL" id="CP047045">
    <property type="protein sequence ID" value="QGZ96058.1"/>
    <property type="molecule type" value="Genomic_DNA"/>
</dbReference>
<dbReference type="RefSeq" id="WP_158766873.1">
    <property type="nucleotide sequence ID" value="NZ_CP047045.1"/>
</dbReference>
<dbReference type="AlphaFoldDB" id="A0A6I6MRN9"/>
<evidence type="ECO:0000313" key="3">
    <source>
        <dbReference type="EMBL" id="QGZ96058.1"/>
    </source>
</evidence>
<dbReference type="KEGG" id="tsv:DSM104635_02914"/>
<feature type="transmembrane region" description="Helical" evidence="1">
    <location>
        <begin position="109"/>
        <end position="129"/>
    </location>
</feature>
<dbReference type="Proteomes" id="UP000431269">
    <property type="component" value="Chromosome"/>
</dbReference>
<sequence length="421" mass="46386">MTETTATPGIQAHGPSAAIAAGGRISEIDMMRGLVIVLMALDHVRDYFFNGAGMVGVGGALLDPATTTPAIYITRWITHLCAPTFVFLAGVSAYLQFAKGKPIPQLSRFLLTRGLWLIFLEATVLSFGWSFGFPYAFFMQVIWAIGICMLALAALVWLPRMAVLAIGVAIIAGHNLLDPITTEQGGGLLWTVLHEGGPIIVGETPIGLVAYPVLPWIGIIALGYGLGGVFTEAPEKRNRTIFFIGLGMLAAFFLLRFAMVYGDPAFPTGPEAEWKDWREQSSLGAAIMVFFDVQKYPPSLQFTLGTLGIMLTLWPLLTRLRGPVASVLTTFGAVPFFFYLLHVYLIHLLAIAANAAMGRNVGGLFDYMINVFIHPERLAGLGFSLPWVYVAWFTVLVLLYPLCRYWQQLKARRRDWWLSYL</sequence>
<feature type="transmembrane region" description="Helical" evidence="1">
    <location>
        <begin position="378"/>
        <end position="403"/>
    </location>
</feature>
<dbReference type="PANTHER" id="PTHR40407:SF1">
    <property type="entry name" value="HEPARAN-ALPHA-GLUCOSAMINIDE N-ACETYLTRANSFERASE CATALYTIC DOMAIN-CONTAINING PROTEIN"/>
    <property type="match status" value="1"/>
</dbReference>
<keyword evidence="4" id="KW-1185">Reference proteome</keyword>
<keyword evidence="1" id="KW-1133">Transmembrane helix</keyword>
<feature type="transmembrane region" description="Helical" evidence="1">
    <location>
        <begin position="76"/>
        <end position="97"/>
    </location>
</feature>
<keyword evidence="1" id="KW-0472">Membrane</keyword>
<feature type="transmembrane region" description="Helical" evidence="1">
    <location>
        <begin position="135"/>
        <end position="156"/>
    </location>
</feature>
<protein>
    <submittedName>
        <fullName evidence="3">Putative membrane protein</fullName>
    </submittedName>
</protein>
<evidence type="ECO:0000259" key="2">
    <source>
        <dbReference type="Pfam" id="PF07786"/>
    </source>
</evidence>
<reference evidence="4" key="1">
    <citation type="submission" date="2019-12" db="EMBL/GenBank/DDBJ databases">
        <title>Complete genome of Terracaulis silvestris 0127_4.</title>
        <authorList>
            <person name="Vieira S."/>
            <person name="Riedel T."/>
            <person name="Sproer C."/>
            <person name="Pascual J."/>
            <person name="Boedeker C."/>
            <person name="Overmann J."/>
        </authorList>
    </citation>
    <scope>NUCLEOTIDE SEQUENCE [LARGE SCALE GENOMIC DNA]</scope>
    <source>
        <strain evidence="4">0127_4</strain>
    </source>
</reference>
<feature type="transmembrane region" description="Helical" evidence="1">
    <location>
        <begin position="161"/>
        <end position="177"/>
    </location>
</feature>
<evidence type="ECO:0000313" key="4">
    <source>
        <dbReference type="Proteomes" id="UP000431269"/>
    </source>
</evidence>
<organism evidence="3 4">
    <name type="scientific">Terricaulis silvestris</name>
    <dbReference type="NCBI Taxonomy" id="2686094"/>
    <lineage>
        <taxon>Bacteria</taxon>
        <taxon>Pseudomonadati</taxon>
        <taxon>Pseudomonadota</taxon>
        <taxon>Alphaproteobacteria</taxon>
        <taxon>Caulobacterales</taxon>
        <taxon>Caulobacteraceae</taxon>
        <taxon>Terricaulis</taxon>
    </lineage>
</organism>
<proteinExistence type="predicted"/>
<keyword evidence="1" id="KW-0812">Transmembrane</keyword>
<feature type="transmembrane region" description="Helical" evidence="1">
    <location>
        <begin position="299"/>
        <end position="317"/>
    </location>
</feature>
<feature type="transmembrane region" description="Helical" evidence="1">
    <location>
        <begin position="208"/>
        <end position="229"/>
    </location>
</feature>
<feature type="domain" description="Heparan-alpha-glucosaminide N-acetyltransferase catalytic" evidence="2">
    <location>
        <begin position="24"/>
        <end position="238"/>
    </location>
</feature>
<name>A0A6I6MRN9_9CAUL</name>
<accession>A0A6I6MRN9</accession>
<dbReference type="Pfam" id="PF07786">
    <property type="entry name" value="HGSNAT_cat"/>
    <property type="match status" value="1"/>
</dbReference>
<evidence type="ECO:0000256" key="1">
    <source>
        <dbReference type="SAM" id="Phobius"/>
    </source>
</evidence>
<dbReference type="InterPro" id="IPR012429">
    <property type="entry name" value="HGSNAT_cat"/>
</dbReference>
<dbReference type="PANTHER" id="PTHR40407">
    <property type="entry name" value="MEMBRANE PROTEIN-LIKE PROTEIN"/>
    <property type="match status" value="1"/>
</dbReference>
<feature type="transmembrane region" description="Helical" evidence="1">
    <location>
        <begin position="241"/>
        <end position="261"/>
    </location>
</feature>
<gene>
    <name evidence="3" type="ORF">DSM104635_02914</name>
</gene>